<dbReference type="FunFam" id="3.40.50.10470:FF:000006">
    <property type="entry name" value="Methylthioribose-1-phosphate isomerase"/>
    <property type="match status" value="1"/>
</dbReference>
<dbReference type="InterPro" id="IPR000649">
    <property type="entry name" value="IF-2B-related"/>
</dbReference>
<dbReference type="NCBIfam" id="TIGR00524">
    <property type="entry name" value="eIF-2B_rel"/>
    <property type="match status" value="1"/>
</dbReference>
<dbReference type="GO" id="GO:0019509">
    <property type="term" value="P:L-methionine salvage from methylthioadenosine"/>
    <property type="evidence" value="ECO:0007669"/>
    <property type="project" value="TreeGrafter"/>
</dbReference>
<sequence>IHVIACETRPVLQGARLTAWELLRAGIPSTLISDNAAGALMRDAGVDAVIVGADRIAANGDVANKVGTYTLAVLARAHRIPFYVAAPLSTVDLATPSGAEIPIEERHPDEVLTLGGVRVAPREIRVRNPAFDITPHELVTAIVTDAGVVRPPFGAGLENAVASPGPLRGR</sequence>
<dbReference type="EC" id="5.3.1.23" evidence="4"/>
<comment type="catalytic activity">
    <reaction evidence="2">
        <text>5-(methylsulfanyl)-alpha-D-ribose 1-phosphate = 5-(methylsulfanyl)-D-ribulose 1-phosphate</text>
        <dbReference type="Rhea" id="RHEA:19989"/>
        <dbReference type="ChEBI" id="CHEBI:58533"/>
        <dbReference type="ChEBI" id="CHEBI:58548"/>
        <dbReference type="EC" id="5.3.1.23"/>
    </reaction>
</comment>
<dbReference type="InterPro" id="IPR037171">
    <property type="entry name" value="NagB/RpiA_transferase-like"/>
</dbReference>
<comment type="caution">
    <text evidence="4">The sequence shown here is derived from an EMBL/GenBank/DDBJ whole genome shotgun (WGS) entry which is preliminary data.</text>
</comment>
<keyword evidence="1 4" id="KW-0413">Isomerase</keyword>
<organism evidence="4 5">
    <name type="scientific">Candidatus Segetimicrobium genomatis</name>
    <dbReference type="NCBI Taxonomy" id="2569760"/>
    <lineage>
        <taxon>Bacteria</taxon>
        <taxon>Bacillati</taxon>
        <taxon>Candidatus Sysuimicrobiota</taxon>
        <taxon>Candidatus Sysuimicrobiia</taxon>
        <taxon>Candidatus Sysuimicrobiales</taxon>
        <taxon>Candidatus Segetimicrobiaceae</taxon>
        <taxon>Candidatus Segetimicrobium</taxon>
    </lineage>
</organism>
<dbReference type="PANTHER" id="PTHR43475">
    <property type="entry name" value="METHYLTHIORIBOSE-1-PHOSPHATE ISOMERASE"/>
    <property type="match status" value="1"/>
</dbReference>
<gene>
    <name evidence="4" type="ORF">E6H02_11715</name>
</gene>
<evidence type="ECO:0000256" key="2">
    <source>
        <dbReference type="ARBA" id="ARBA00052401"/>
    </source>
</evidence>
<dbReference type="EMBL" id="VBAM01000501">
    <property type="protein sequence ID" value="TMJ07199.1"/>
    <property type="molecule type" value="Genomic_DNA"/>
</dbReference>
<protein>
    <submittedName>
        <fullName evidence="4">S-methyl-5-thioribose-1-phosphate isomerase</fullName>
        <ecNumber evidence="4">5.3.1.23</ecNumber>
    </submittedName>
</protein>
<dbReference type="Proteomes" id="UP000320393">
    <property type="component" value="Unassembled WGS sequence"/>
</dbReference>
<dbReference type="GO" id="GO:0046523">
    <property type="term" value="F:S-methyl-5-thioribose-1-phosphate isomerase activity"/>
    <property type="evidence" value="ECO:0007669"/>
    <property type="project" value="UniProtKB-EC"/>
</dbReference>
<accession>A0A537LGP8</accession>
<proteinExistence type="inferred from homology"/>
<dbReference type="Gene3D" id="3.40.50.10470">
    <property type="entry name" value="Translation initiation factor eif-2b, domain 2"/>
    <property type="match status" value="1"/>
</dbReference>
<dbReference type="InterPro" id="IPR042529">
    <property type="entry name" value="IF_2B-like_C"/>
</dbReference>
<dbReference type="AlphaFoldDB" id="A0A537LGP8"/>
<dbReference type="PANTHER" id="PTHR43475:SF1">
    <property type="entry name" value="METHYLTHIORIBOSE-1-PHOSPHATE ISOMERASE"/>
    <property type="match status" value="1"/>
</dbReference>
<comment type="similarity">
    <text evidence="3">Belongs to the eIF-2B alpha/beta/delta subunits family.</text>
</comment>
<evidence type="ECO:0000313" key="5">
    <source>
        <dbReference type="Proteomes" id="UP000320393"/>
    </source>
</evidence>
<evidence type="ECO:0000313" key="4">
    <source>
        <dbReference type="EMBL" id="TMJ07199.1"/>
    </source>
</evidence>
<name>A0A537LGP8_9BACT</name>
<evidence type="ECO:0000256" key="3">
    <source>
        <dbReference type="RuleBase" id="RU003814"/>
    </source>
</evidence>
<reference evidence="4 5" key="1">
    <citation type="journal article" date="2019" name="Nat. Microbiol.">
        <title>Mediterranean grassland soil C-N compound turnover is dependent on rainfall and depth, and is mediated by genomically divergent microorganisms.</title>
        <authorList>
            <person name="Diamond S."/>
            <person name="Andeer P.F."/>
            <person name="Li Z."/>
            <person name="Crits-Christoph A."/>
            <person name="Burstein D."/>
            <person name="Anantharaman K."/>
            <person name="Lane K.R."/>
            <person name="Thomas B.C."/>
            <person name="Pan C."/>
            <person name="Northen T.R."/>
            <person name="Banfield J.F."/>
        </authorList>
    </citation>
    <scope>NUCLEOTIDE SEQUENCE [LARGE SCALE GENOMIC DNA]</scope>
    <source>
        <strain evidence="4">NP_5</strain>
    </source>
</reference>
<feature type="non-terminal residue" evidence="4">
    <location>
        <position position="1"/>
    </location>
</feature>
<dbReference type="Pfam" id="PF01008">
    <property type="entry name" value="IF-2B"/>
    <property type="match status" value="1"/>
</dbReference>
<evidence type="ECO:0000256" key="1">
    <source>
        <dbReference type="ARBA" id="ARBA00023235"/>
    </source>
</evidence>
<dbReference type="SUPFAM" id="SSF100950">
    <property type="entry name" value="NagB/RpiA/CoA transferase-like"/>
    <property type="match status" value="1"/>
</dbReference>
<dbReference type="InterPro" id="IPR011559">
    <property type="entry name" value="Initiation_fac_2B_a/b/d"/>
</dbReference>